<accession>A0A0C2TIB3</accession>
<feature type="region of interest" description="Disordered" evidence="1">
    <location>
        <begin position="107"/>
        <end position="155"/>
    </location>
</feature>
<gene>
    <name evidence="2" type="ORF">M378DRAFT_23105</name>
</gene>
<evidence type="ECO:0000313" key="3">
    <source>
        <dbReference type="Proteomes" id="UP000054549"/>
    </source>
</evidence>
<feature type="region of interest" description="Disordered" evidence="1">
    <location>
        <begin position="28"/>
        <end position="63"/>
    </location>
</feature>
<dbReference type="EMBL" id="KN818234">
    <property type="protein sequence ID" value="KIL66719.1"/>
    <property type="molecule type" value="Genomic_DNA"/>
</dbReference>
<evidence type="ECO:0000313" key="2">
    <source>
        <dbReference type="EMBL" id="KIL66719.1"/>
    </source>
</evidence>
<feature type="compositionally biased region" description="Basic and acidic residues" evidence="1">
    <location>
        <begin position="107"/>
        <end position="120"/>
    </location>
</feature>
<organism evidence="2 3">
    <name type="scientific">Amanita muscaria (strain Koide BX008)</name>
    <dbReference type="NCBI Taxonomy" id="946122"/>
    <lineage>
        <taxon>Eukaryota</taxon>
        <taxon>Fungi</taxon>
        <taxon>Dikarya</taxon>
        <taxon>Basidiomycota</taxon>
        <taxon>Agaricomycotina</taxon>
        <taxon>Agaricomycetes</taxon>
        <taxon>Agaricomycetidae</taxon>
        <taxon>Agaricales</taxon>
        <taxon>Pluteineae</taxon>
        <taxon>Amanitaceae</taxon>
        <taxon>Amanita</taxon>
    </lineage>
</organism>
<keyword evidence="3" id="KW-1185">Reference proteome</keyword>
<sequence>MAPVAFSSLIDSFSSSILTHRAKADDPYDAPMCDQSSQSSGFGPAAKFNTPQSGTASPSPPRNSTLPCPYTHCFARSVPHGQVCFVNMPSWTLDKTMYMFDVHGVETHKNSGTEARRDPSTDTVDGLDLDSESESQLLLPSPPVDDSDGTLVEDGDLERDDYSTFEASMSGAGPSSPSSSIKNSFTTPRFKCVSPTVCPTKKPSSNCPLSLSLYAQISLRDFFHPSMTTTKPWETKWSRRWEVLLVLTRSNWDRQLFAALSINEYPCCAEQLSWTNGDAEVAGRNENGV</sequence>
<evidence type="ECO:0000256" key="1">
    <source>
        <dbReference type="SAM" id="MobiDB-lite"/>
    </source>
</evidence>
<dbReference type="OrthoDB" id="2921613at2759"/>
<feature type="compositionally biased region" description="Polar residues" evidence="1">
    <location>
        <begin position="49"/>
        <end position="63"/>
    </location>
</feature>
<feature type="compositionally biased region" description="Acidic residues" evidence="1">
    <location>
        <begin position="145"/>
        <end position="155"/>
    </location>
</feature>
<protein>
    <submittedName>
        <fullName evidence="2">Uncharacterized protein</fullName>
    </submittedName>
</protein>
<reference evidence="2 3" key="1">
    <citation type="submission" date="2014-04" db="EMBL/GenBank/DDBJ databases">
        <title>Evolutionary Origins and Diversification of the Mycorrhizal Mutualists.</title>
        <authorList>
            <consortium name="DOE Joint Genome Institute"/>
            <consortium name="Mycorrhizal Genomics Consortium"/>
            <person name="Kohler A."/>
            <person name="Kuo A."/>
            <person name="Nagy L.G."/>
            <person name="Floudas D."/>
            <person name="Copeland A."/>
            <person name="Barry K.W."/>
            <person name="Cichocki N."/>
            <person name="Veneault-Fourrey C."/>
            <person name="LaButti K."/>
            <person name="Lindquist E.A."/>
            <person name="Lipzen A."/>
            <person name="Lundell T."/>
            <person name="Morin E."/>
            <person name="Murat C."/>
            <person name="Riley R."/>
            <person name="Ohm R."/>
            <person name="Sun H."/>
            <person name="Tunlid A."/>
            <person name="Henrissat B."/>
            <person name="Grigoriev I.V."/>
            <person name="Hibbett D.S."/>
            <person name="Martin F."/>
        </authorList>
    </citation>
    <scope>NUCLEOTIDE SEQUENCE [LARGE SCALE GENOMIC DNA]</scope>
    <source>
        <strain evidence="2 3">Koide BX008</strain>
    </source>
</reference>
<dbReference type="Proteomes" id="UP000054549">
    <property type="component" value="Unassembled WGS sequence"/>
</dbReference>
<name>A0A0C2TIB3_AMAMK</name>
<proteinExistence type="predicted"/>
<dbReference type="AlphaFoldDB" id="A0A0C2TIB3"/>
<dbReference type="InParanoid" id="A0A0C2TIB3"/>
<dbReference type="HOGENOM" id="CLU_963008_0_0_1"/>